<dbReference type="OrthoDB" id="10047254at2759"/>
<dbReference type="SUPFAM" id="SSF53098">
    <property type="entry name" value="Ribonuclease H-like"/>
    <property type="match status" value="1"/>
</dbReference>
<name>A0A8B6D6A6_MYTGA</name>
<dbReference type="InterPro" id="IPR001584">
    <property type="entry name" value="Integrase_cat-core"/>
</dbReference>
<feature type="domain" description="Integrase catalytic" evidence="1">
    <location>
        <begin position="1"/>
        <end position="135"/>
    </location>
</feature>
<sequence length="140" mass="16046">MPNMEAKTVAKIIVEEVIVRFGVPHWIHSDQGRQFESLLFQEMCCILNIKKTRTTPYHPKSDGMVERLKKKNKQTLRTESDNTFVPLGSENDIAENDTIETPYSQDIVVHESTLPVEETEEIMLKAPYKAKTSTLLDIQV</sequence>
<protein>
    <recommendedName>
        <fullName evidence="1">Integrase catalytic domain-containing protein</fullName>
    </recommendedName>
</protein>
<gene>
    <name evidence="2" type="ORF">MGAL_10B093168</name>
</gene>
<dbReference type="AlphaFoldDB" id="A0A8B6D6A6"/>
<dbReference type="GO" id="GO:0015074">
    <property type="term" value="P:DNA integration"/>
    <property type="evidence" value="ECO:0007669"/>
    <property type="project" value="InterPro"/>
</dbReference>
<keyword evidence="3" id="KW-1185">Reference proteome</keyword>
<organism evidence="2 3">
    <name type="scientific">Mytilus galloprovincialis</name>
    <name type="common">Mediterranean mussel</name>
    <dbReference type="NCBI Taxonomy" id="29158"/>
    <lineage>
        <taxon>Eukaryota</taxon>
        <taxon>Metazoa</taxon>
        <taxon>Spiralia</taxon>
        <taxon>Lophotrochozoa</taxon>
        <taxon>Mollusca</taxon>
        <taxon>Bivalvia</taxon>
        <taxon>Autobranchia</taxon>
        <taxon>Pteriomorphia</taxon>
        <taxon>Mytilida</taxon>
        <taxon>Mytiloidea</taxon>
        <taxon>Mytilidae</taxon>
        <taxon>Mytilinae</taxon>
        <taxon>Mytilus</taxon>
    </lineage>
</organism>
<dbReference type="InterPro" id="IPR036397">
    <property type="entry name" value="RNaseH_sf"/>
</dbReference>
<evidence type="ECO:0000313" key="3">
    <source>
        <dbReference type="Proteomes" id="UP000596742"/>
    </source>
</evidence>
<reference evidence="2" key="1">
    <citation type="submission" date="2018-11" db="EMBL/GenBank/DDBJ databases">
        <authorList>
            <person name="Alioto T."/>
            <person name="Alioto T."/>
        </authorList>
    </citation>
    <scope>NUCLEOTIDE SEQUENCE</scope>
</reference>
<dbReference type="GO" id="GO:0003676">
    <property type="term" value="F:nucleic acid binding"/>
    <property type="evidence" value="ECO:0007669"/>
    <property type="project" value="InterPro"/>
</dbReference>
<proteinExistence type="predicted"/>
<evidence type="ECO:0000259" key="1">
    <source>
        <dbReference type="PROSITE" id="PS50994"/>
    </source>
</evidence>
<dbReference type="PANTHER" id="PTHR37984:SF15">
    <property type="entry name" value="INTEGRASE CATALYTIC DOMAIN-CONTAINING PROTEIN"/>
    <property type="match status" value="1"/>
</dbReference>
<dbReference type="EMBL" id="UYJE01002828">
    <property type="protein sequence ID" value="VDI14076.1"/>
    <property type="molecule type" value="Genomic_DNA"/>
</dbReference>
<dbReference type="PROSITE" id="PS50994">
    <property type="entry name" value="INTEGRASE"/>
    <property type="match status" value="1"/>
</dbReference>
<dbReference type="InterPro" id="IPR050951">
    <property type="entry name" value="Retrovirus_Pol_polyprotein"/>
</dbReference>
<dbReference type="Gene3D" id="3.30.420.10">
    <property type="entry name" value="Ribonuclease H-like superfamily/Ribonuclease H"/>
    <property type="match status" value="1"/>
</dbReference>
<comment type="caution">
    <text evidence="2">The sequence shown here is derived from an EMBL/GenBank/DDBJ whole genome shotgun (WGS) entry which is preliminary data.</text>
</comment>
<dbReference type="InterPro" id="IPR012337">
    <property type="entry name" value="RNaseH-like_sf"/>
</dbReference>
<dbReference type="PANTHER" id="PTHR37984">
    <property type="entry name" value="PROTEIN CBG26694"/>
    <property type="match status" value="1"/>
</dbReference>
<dbReference type="Proteomes" id="UP000596742">
    <property type="component" value="Unassembled WGS sequence"/>
</dbReference>
<accession>A0A8B6D6A6</accession>
<evidence type="ECO:0000313" key="2">
    <source>
        <dbReference type="EMBL" id="VDI14076.1"/>
    </source>
</evidence>